<gene>
    <name evidence="2" type="ORF">NQ314_003250</name>
</gene>
<evidence type="ECO:0000256" key="1">
    <source>
        <dbReference type="SAM" id="MobiDB-lite"/>
    </source>
</evidence>
<name>A0AAV8ZM79_9CUCU</name>
<keyword evidence="3" id="KW-1185">Reference proteome</keyword>
<reference evidence="2" key="1">
    <citation type="journal article" date="2023" name="Insect Mol. Biol.">
        <title>Genome sequencing provides insights into the evolution of gene families encoding plant cell wall-degrading enzymes in longhorned beetles.</title>
        <authorList>
            <person name="Shin N.R."/>
            <person name="Okamura Y."/>
            <person name="Kirsch R."/>
            <person name="Pauchet Y."/>
        </authorList>
    </citation>
    <scope>NUCLEOTIDE SEQUENCE</scope>
    <source>
        <strain evidence="2">RBIC_L_NR</strain>
    </source>
</reference>
<evidence type="ECO:0000313" key="3">
    <source>
        <dbReference type="Proteomes" id="UP001162156"/>
    </source>
</evidence>
<evidence type="ECO:0000313" key="2">
    <source>
        <dbReference type="EMBL" id="KAJ8966886.1"/>
    </source>
</evidence>
<organism evidence="2 3">
    <name type="scientific">Rhamnusium bicolor</name>
    <dbReference type="NCBI Taxonomy" id="1586634"/>
    <lineage>
        <taxon>Eukaryota</taxon>
        <taxon>Metazoa</taxon>
        <taxon>Ecdysozoa</taxon>
        <taxon>Arthropoda</taxon>
        <taxon>Hexapoda</taxon>
        <taxon>Insecta</taxon>
        <taxon>Pterygota</taxon>
        <taxon>Neoptera</taxon>
        <taxon>Endopterygota</taxon>
        <taxon>Coleoptera</taxon>
        <taxon>Polyphaga</taxon>
        <taxon>Cucujiformia</taxon>
        <taxon>Chrysomeloidea</taxon>
        <taxon>Cerambycidae</taxon>
        <taxon>Lepturinae</taxon>
        <taxon>Rhagiini</taxon>
        <taxon>Rhamnusium</taxon>
    </lineage>
</organism>
<dbReference type="EMBL" id="JANEYF010000927">
    <property type="protein sequence ID" value="KAJ8966886.1"/>
    <property type="molecule type" value="Genomic_DNA"/>
</dbReference>
<protein>
    <submittedName>
        <fullName evidence="2">Uncharacterized protein</fullName>
    </submittedName>
</protein>
<sequence length="180" mass="20320">MDHKPAASEGDLESLDIPLEETIIPAPTANNSITILQNIVINSTESSTKEYQPQTEVSKPKNAILQEDKTLASEDSPMNEVNQLEEGFDVGFDNDLNPRPDNLQKTELPSVSASNILDPFERHLKFPDPLKKSVNRKLKVSFPKAISSTSWRVHLKTKLRDKEEQENKKTKERGNTEKKK</sequence>
<feature type="compositionally biased region" description="Basic and acidic residues" evidence="1">
    <location>
        <begin position="158"/>
        <end position="180"/>
    </location>
</feature>
<dbReference type="Proteomes" id="UP001162156">
    <property type="component" value="Unassembled WGS sequence"/>
</dbReference>
<accession>A0AAV8ZM79</accession>
<proteinExistence type="predicted"/>
<feature type="region of interest" description="Disordered" evidence="1">
    <location>
        <begin position="153"/>
        <end position="180"/>
    </location>
</feature>
<dbReference type="AlphaFoldDB" id="A0AAV8ZM79"/>
<comment type="caution">
    <text evidence="2">The sequence shown here is derived from an EMBL/GenBank/DDBJ whole genome shotgun (WGS) entry which is preliminary data.</text>
</comment>